<dbReference type="InterPro" id="IPR021295">
    <property type="entry name" value="DUF2867"/>
</dbReference>
<comment type="caution">
    <text evidence="2">The sequence shown here is derived from an EMBL/GenBank/DDBJ whole genome shotgun (WGS) entry which is preliminary data.</text>
</comment>
<dbReference type="SUPFAM" id="SSF51735">
    <property type="entry name" value="NAD(P)-binding Rossmann-fold domains"/>
    <property type="match status" value="1"/>
</dbReference>
<dbReference type="Proteomes" id="UP000051677">
    <property type="component" value="Unassembled WGS sequence"/>
</dbReference>
<accession>A0A0Q2RPN9</accession>
<evidence type="ECO:0000313" key="2">
    <source>
        <dbReference type="EMBL" id="KQH77299.1"/>
    </source>
</evidence>
<dbReference type="EMBL" id="LKTM01000327">
    <property type="protein sequence ID" value="KQH77299.1"/>
    <property type="molecule type" value="Genomic_DNA"/>
</dbReference>
<dbReference type="Gene3D" id="3.40.50.720">
    <property type="entry name" value="NAD(P)-binding Rossmann-like Domain"/>
    <property type="match status" value="1"/>
</dbReference>
<dbReference type="AlphaFoldDB" id="A0A0Q2RPN9"/>
<proteinExistence type="predicted"/>
<evidence type="ECO:0000313" key="3">
    <source>
        <dbReference type="Proteomes" id="UP000051677"/>
    </source>
</evidence>
<gene>
    <name evidence="2" type="ORF">AO501_08420</name>
</gene>
<dbReference type="OrthoDB" id="9774199at2"/>
<dbReference type="PANTHER" id="PTHR48079">
    <property type="entry name" value="PROTEIN YEEZ"/>
    <property type="match status" value="1"/>
</dbReference>
<sequence>MPAESMHCLVTGATGYIGARLVPRLLDEGHRVRALARNPGKLDGVPWRPDVEVARGDLGDVDSLIEAFDGIDVVYYLVHSMGGGAKDFAAEEERAVRNVVTAARRAGVRRIVYLSGLHPEDKELSPHLRSRKAVGDHLIESGIETVVLQAGVVVGSGSASFEMIRHLTDRLPVMTTPKWVHNKIQPIAVRDVLYYLVAAATVPVPSSRTWDIGGPDVLEYGDMMRIYAEVARLHKRYLIVLPFLTPTIASLWVGTVTPIPPGLARPLIESLECDAVMHNSDIDSIIERPPGGLMGYRRAVAVALNRAFAGLPDPTWDSLESEPAELLPSDPDWAGEIIFNDVQTATTSAGPDALWKAAESAANRGRWYSFPLAPRRRHSATRWSVAESEPGTELRLRAEVRAPGQAWLEVTSTPRPDGATEYRQRAIFYPRGIPGRLYWLLFRPLHTAELRKLARDVVADL</sequence>
<name>A0A0Q2RPN9_MYCGO</name>
<dbReference type="STRING" id="1778.A9W97_10180"/>
<dbReference type="PANTHER" id="PTHR48079:SF6">
    <property type="entry name" value="NAD(P)-BINDING DOMAIN-CONTAINING PROTEIN-RELATED"/>
    <property type="match status" value="1"/>
</dbReference>
<dbReference type="InterPro" id="IPR016040">
    <property type="entry name" value="NAD(P)-bd_dom"/>
</dbReference>
<evidence type="ECO:0000259" key="1">
    <source>
        <dbReference type="Pfam" id="PF13460"/>
    </source>
</evidence>
<dbReference type="GO" id="GO:0005737">
    <property type="term" value="C:cytoplasm"/>
    <property type="evidence" value="ECO:0007669"/>
    <property type="project" value="TreeGrafter"/>
</dbReference>
<feature type="domain" description="NAD(P)-binding" evidence="1">
    <location>
        <begin position="12"/>
        <end position="150"/>
    </location>
</feature>
<dbReference type="InterPro" id="IPR036291">
    <property type="entry name" value="NAD(P)-bd_dom_sf"/>
</dbReference>
<reference evidence="2 3" key="1">
    <citation type="submission" date="2015-10" db="EMBL/GenBank/DDBJ databases">
        <title>Mycobacterium gordonae draft genome assembly.</title>
        <authorList>
            <person name="Ustinova V."/>
            <person name="Smirnova T."/>
            <person name="Blagodatskikh K."/>
            <person name="Varlamov D."/>
            <person name="Larionova E."/>
            <person name="Chernousova L."/>
        </authorList>
    </citation>
    <scope>NUCLEOTIDE SEQUENCE [LARGE SCALE GENOMIC DNA]</scope>
    <source>
        <strain evidence="2 3">CTRI 14-8773</strain>
    </source>
</reference>
<dbReference type="InterPro" id="IPR051783">
    <property type="entry name" value="NAD(P)-dependent_oxidoreduct"/>
</dbReference>
<organism evidence="2 3">
    <name type="scientific">Mycobacterium gordonae</name>
    <dbReference type="NCBI Taxonomy" id="1778"/>
    <lineage>
        <taxon>Bacteria</taxon>
        <taxon>Bacillati</taxon>
        <taxon>Actinomycetota</taxon>
        <taxon>Actinomycetes</taxon>
        <taxon>Mycobacteriales</taxon>
        <taxon>Mycobacteriaceae</taxon>
        <taxon>Mycobacterium</taxon>
    </lineage>
</organism>
<dbReference type="Pfam" id="PF13460">
    <property type="entry name" value="NAD_binding_10"/>
    <property type="match status" value="1"/>
</dbReference>
<dbReference type="GO" id="GO:0004029">
    <property type="term" value="F:aldehyde dehydrogenase (NAD+) activity"/>
    <property type="evidence" value="ECO:0007669"/>
    <property type="project" value="TreeGrafter"/>
</dbReference>
<dbReference type="Pfam" id="PF11066">
    <property type="entry name" value="DUF2867"/>
    <property type="match status" value="1"/>
</dbReference>
<protein>
    <submittedName>
        <fullName evidence="2">Nucleoside-diphosphate sugar epimerase</fullName>
    </submittedName>
</protein>